<dbReference type="OrthoDB" id="10584917at2759"/>
<name>A0A3P6PYC6_DIBLA</name>
<dbReference type="Proteomes" id="UP000281553">
    <property type="component" value="Unassembled WGS sequence"/>
</dbReference>
<dbReference type="EMBL" id="UYRU01002870">
    <property type="protein sequence ID" value="VDK34913.1"/>
    <property type="molecule type" value="Genomic_DNA"/>
</dbReference>
<proteinExistence type="predicted"/>
<gene>
    <name evidence="1" type="ORF">DILT_LOCUS627</name>
</gene>
<organism evidence="1 2">
    <name type="scientific">Dibothriocephalus latus</name>
    <name type="common">Fish tapeworm</name>
    <name type="synonym">Diphyllobothrium latum</name>
    <dbReference type="NCBI Taxonomy" id="60516"/>
    <lineage>
        <taxon>Eukaryota</taxon>
        <taxon>Metazoa</taxon>
        <taxon>Spiralia</taxon>
        <taxon>Lophotrochozoa</taxon>
        <taxon>Platyhelminthes</taxon>
        <taxon>Cestoda</taxon>
        <taxon>Eucestoda</taxon>
        <taxon>Diphyllobothriidea</taxon>
        <taxon>Diphyllobothriidae</taxon>
        <taxon>Dibothriocephalus</taxon>
    </lineage>
</organism>
<keyword evidence="2" id="KW-1185">Reference proteome</keyword>
<reference evidence="1 2" key="1">
    <citation type="submission" date="2018-11" db="EMBL/GenBank/DDBJ databases">
        <authorList>
            <consortium name="Pathogen Informatics"/>
        </authorList>
    </citation>
    <scope>NUCLEOTIDE SEQUENCE [LARGE SCALE GENOMIC DNA]</scope>
</reference>
<dbReference type="AlphaFoldDB" id="A0A3P6PYC6"/>
<evidence type="ECO:0000313" key="1">
    <source>
        <dbReference type="EMBL" id="VDK34913.1"/>
    </source>
</evidence>
<accession>A0A3P6PYC6</accession>
<sequence>MKVARFLANTVVSHHNSVVTASCGLRGELSAYINSMSPFQVTDHPEPAVTQIVTGDDHKDMLAATLSQALNHLMTSRRAYLSDDESSEDSDF</sequence>
<evidence type="ECO:0000313" key="2">
    <source>
        <dbReference type="Proteomes" id="UP000281553"/>
    </source>
</evidence>
<dbReference type="PROSITE" id="PS51257">
    <property type="entry name" value="PROKAR_LIPOPROTEIN"/>
    <property type="match status" value="1"/>
</dbReference>
<protein>
    <submittedName>
        <fullName evidence="1">Uncharacterized protein</fullName>
    </submittedName>
</protein>